<proteinExistence type="predicted"/>
<evidence type="ECO:0000313" key="3">
    <source>
        <dbReference type="Proteomes" id="UP001165041"/>
    </source>
</evidence>
<organism evidence="2 3">
    <name type="scientific">Kitasatospora phosalacinea</name>
    <dbReference type="NCBI Taxonomy" id="2065"/>
    <lineage>
        <taxon>Bacteria</taxon>
        <taxon>Bacillati</taxon>
        <taxon>Actinomycetota</taxon>
        <taxon>Actinomycetes</taxon>
        <taxon>Kitasatosporales</taxon>
        <taxon>Streptomycetaceae</taxon>
        <taxon>Kitasatospora</taxon>
    </lineage>
</organism>
<name>A0A9W6Q5F8_9ACTN</name>
<dbReference type="EMBL" id="BSSA01000002">
    <property type="protein sequence ID" value="GLW68919.1"/>
    <property type="molecule type" value="Genomic_DNA"/>
</dbReference>
<comment type="caution">
    <text evidence="2">The sequence shown here is derived from an EMBL/GenBank/DDBJ whole genome shotgun (WGS) entry which is preliminary data.</text>
</comment>
<dbReference type="Proteomes" id="UP001165041">
    <property type="component" value="Unassembled WGS sequence"/>
</dbReference>
<dbReference type="RefSeq" id="WP_285734386.1">
    <property type="nucleotide sequence ID" value="NZ_BSSA01000002.1"/>
</dbReference>
<reference evidence="2" key="1">
    <citation type="submission" date="2023-02" db="EMBL/GenBank/DDBJ databases">
        <title>Kitasatospora phosalacinea NBRC 14627.</title>
        <authorList>
            <person name="Ichikawa N."/>
            <person name="Sato H."/>
            <person name="Tonouchi N."/>
        </authorList>
    </citation>
    <scope>NUCLEOTIDE SEQUENCE</scope>
    <source>
        <strain evidence="2">NBRC 14627</strain>
    </source>
</reference>
<dbReference type="AlphaFoldDB" id="A0A9W6Q5F8"/>
<feature type="region of interest" description="Disordered" evidence="1">
    <location>
        <begin position="92"/>
        <end position="121"/>
    </location>
</feature>
<evidence type="ECO:0000256" key="1">
    <source>
        <dbReference type="SAM" id="MobiDB-lite"/>
    </source>
</evidence>
<evidence type="ECO:0000313" key="2">
    <source>
        <dbReference type="EMBL" id="GLW68919.1"/>
    </source>
</evidence>
<sequence>MVTELAVPHMVIPGIAEFARGGIPAPPTTDDGNQWVDGFCWLYCGQQWTRVLWIGPASVAGAHADMYACEPCIRELQERVWRSILLNDEPSRPALRASHAPEPGSGARRVGRHRRDGWQLS</sequence>
<accession>A0A9W6Q5F8</accession>
<gene>
    <name evidence="2" type="ORF">Kpho02_12180</name>
</gene>
<protein>
    <submittedName>
        <fullName evidence="2">Uncharacterized protein</fullName>
    </submittedName>
</protein>